<evidence type="ECO:0000313" key="1">
    <source>
        <dbReference type="EMBL" id="CAW95372.1"/>
    </source>
</evidence>
<dbReference type="RefSeq" id="WP_015898610.1">
    <property type="nucleotide sequence ID" value="NC_012471.1"/>
</dbReference>
<dbReference type="Proteomes" id="UP000001365">
    <property type="component" value="Chromosome"/>
</dbReference>
<reference evidence="1 2" key="1">
    <citation type="journal article" date="2009" name="PLoS Pathog.">
        <title>Genomic evidence for the evolution of Streptococcus equi: host restriction, increased virulence, and genetic exchange with human pathogens.</title>
        <authorList>
            <person name="Holden M.T.G."/>
            <person name="Heather Z."/>
            <person name="Paillot R."/>
            <person name="Steward K.F."/>
            <person name="Webb K."/>
            <person name="Ainslie F."/>
            <person name="Jourdan T."/>
            <person name="Bason N.C."/>
            <person name="Holroyd N.E."/>
            <person name="Mungall K."/>
            <person name="Quail M.A."/>
            <person name="Sanders M."/>
            <person name="Simmonds M."/>
            <person name="Willey D."/>
            <person name="Brooks K."/>
            <person name="Aanensen D.M."/>
            <person name="Spratt B.G."/>
            <person name="Jolley K.A."/>
            <person name="Maiden M.C.J."/>
            <person name="Kehoe M."/>
            <person name="Chanter N."/>
            <person name="Bentley S.D."/>
            <person name="Robinson C."/>
            <person name="Maskell D.J."/>
            <person name="Parkhill J."/>
            <person name="Waller A.S."/>
        </authorList>
    </citation>
    <scope>NUCLEOTIDE SEQUENCE [LARGE SCALE GENOMIC DNA]</scope>
    <source>
        <strain evidence="1 2">4047</strain>
    </source>
</reference>
<dbReference type="EMBL" id="FM204883">
    <property type="protein sequence ID" value="CAW95372.1"/>
    <property type="molecule type" value="Genomic_DNA"/>
</dbReference>
<protein>
    <submittedName>
        <fullName evidence="1">Putative hypothetical phage protein</fullName>
    </submittedName>
</protein>
<dbReference type="KEGG" id="seu:SEQ_2065"/>
<accession>C0M9Y4</accession>
<gene>
    <name evidence="1" type="ordered locus">SEQ_2065</name>
</gene>
<dbReference type="OrthoDB" id="2243928at2"/>
<dbReference type="Pfam" id="PF07852">
    <property type="entry name" value="DUF1642"/>
    <property type="match status" value="1"/>
</dbReference>
<sequence>MNIKEAKIGDKVWVEGIINSSFSNGGVHVNHAGVDAFYDLERTKIKPDGYAGQSPKYLKNIIAKMRELPEHDRAVWIKGIFKEFGIENDISYYLGHKQGVLQAKDSLKPEVLQYVADWYEKHKDNLEYYIWEYIAEWDNQEKDDFFVFMNFSAFKPIQTLVNMHQFGYTIKKEKLYTVEIPNPNAKQIALRLEKWVEGKVRIVATYSSNNFTDYMRLTEREIRKDFDWAWQFAEEVTG</sequence>
<organism evidence="1 2">
    <name type="scientific">Streptococcus equi subsp. equi (strain 4047)</name>
    <dbReference type="NCBI Taxonomy" id="553482"/>
    <lineage>
        <taxon>Bacteria</taxon>
        <taxon>Bacillati</taxon>
        <taxon>Bacillota</taxon>
        <taxon>Bacilli</taxon>
        <taxon>Lactobacillales</taxon>
        <taxon>Streptococcaceae</taxon>
        <taxon>Streptococcus</taxon>
    </lineage>
</organism>
<dbReference type="AlphaFoldDB" id="C0M9Y4"/>
<evidence type="ECO:0000313" key="2">
    <source>
        <dbReference type="Proteomes" id="UP000001365"/>
    </source>
</evidence>
<dbReference type="HOGENOM" id="CLU_1081470_0_0_9"/>
<dbReference type="InterPro" id="IPR012865">
    <property type="entry name" value="DUF1642"/>
</dbReference>
<name>C0M9Y4_STRE4</name>
<proteinExistence type="predicted"/>